<accession>A0A0A9GEM7</accession>
<protein>
    <submittedName>
        <fullName evidence="1">Uncharacterized protein</fullName>
    </submittedName>
</protein>
<dbReference type="EMBL" id="GBRH01175987">
    <property type="protein sequence ID" value="JAE21909.1"/>
    <property type="molecule type" value="Transcribed_RNA"/>
</dbReference>
<reference evidence="1" key="2">
    <citation type="journal article" date="2015" name="Data Brief">
        <title>Shoot transcriptome of the giant reed, Arundo donax.</title>
        <authorList>
            <person name="Barrero R.A."/>
            <person name="Guerrero F.D."/>
            <person name="Moolhuijzen P."/>
            <person name="Goolsby J.A."/>
            <person name="Tidwell J."/>
            <person name="Bellgard S.E."/>
            <person name="Bellgard M.I."/>
        </authorList>
    </citation>
    <scope>NUCLEOTIDE SEQUENCE</scope>
    <source>
        <tissue evidence="1">Shoot tissue taken approximately 20 cm above the soil surface</tissue>
    </source>
</reference>
<proteinExistence type="predicted"/>
<dbReference type="AlphaFoldDB" id="A0A0A9GEM7"/>
<sequence>MKLSLALALSPEISTAALPILEMMKSVSISYNDSPVPNQCHVFDGNMAVSANTEILCNKNGLVFTKTENSISYC</sequence>
<evidence type="ECO:0000313" key="1">
    <source>
        <dbReference type="EMBL" id="JAE21909.1"/>
    </source>
</evidence>
<name>A0A0A9GEM7_ARUDO</name>
<reference evidence="1" key="1">
    <citation type="submission" date="2014-09" db="EMBL/GenBank/DDBJ databases">
        <authorList>
            <person name="Magalhaes I.L.F."/>
            <person name="Oliveira U."/>
            <person name="Santos F.R."/>
            <person name="Vidigal T.H.D.A."/>
            <person name="Brescovit A.D."/>
            <person name="Santos A.J."/>
        </authorList>
    </citation>
    <scope>NUCLEOTIDE SEQUENCE</scope>
    <source>
        <tissue evidence="1">Shoot tissue taken approximately 20 cm above the soil surface</tissue>
    </source>
</reference>
<organism evidence="1">
    <name type="scientific">Arundo donax</name>
    <name type="common">Giant reed</name>
    <name type="synonym">Donax arundinaceus</name>
    <dbReference type="NCBI Taxonomy" id="35708"/>
    <lineage>
        <taxon>Eukaryota</taxon>
        <taxon>Viridiplantae</taxon>
        <taxon>Streptophyta</taxon>
        <taxon>Embryophyta</taxon>
        <taxon>Tracheophyta</taxon>
        <taxon>Spermatophyta</taxon>
        <taxon>Magnoliopsida</taxon>
        <taxon>Liliopsida</taxon>
        <taxon>Poales</taxon>
        <taxon>Poaceae</taxon>
        <taxon>PACMAD clade</taxon>
        <taxon>Arundinoideae</taxon>
        <taxon>Arundineae</taxon>
        <taxon>Arundo</taxon>
    </lineage>
</organism>